<dbReference type="AlphaFoldDB" id="A0A382XDK9"/>
<gene>
    <name evidence="2" type="ORF">METZ01_LOCUS421764</name>
</gene>
<dbReference type="PANTHER" id="PTHR42691:SF1">
    <property type="entry name" value="ASPARTATE AMINOTRANSFERASE YHDR-RELATED"/>
    <property type="match status" value="1"/>
</dbReference>
<dbReference type="PANTHER" id="PTHR42691">
    <property type="entry name" value="ASPARTATE AMINOTRANSFERASE YHDR-RELATED"/>
    <property type="match status" value="1"/>
</dbReference>
<organism evidence="2">
    <name type="scientific">marine metagenome</name>
    <dbReference type="NCBI Taxonomy" id="408172"/>
    <lineage>
        <taxon>unclassified sequences</taxon>
        <taxon>metagenomes</taxon>
        <taxon>ecological metagenomes</taxon>
    </lineage>
</organism>
<reference evidence="2" key="1">
    <citation type="submission" date="2018-05" db="EMBL/GenBank/DDBJ databases">
        <authorList>
            <person name="Lanie J.A."/>
            <person name="Ng W.-L."/>
            <person name="Kazmierczak K.M."/>
            <person name="Andrzejewski T.M."/>
            <person name="Davidsen T.M."/>
            <person name="Wayne K.J."/>
            <person name="Tettelin H."/>
            <person name="Glass J.I."/>
            <person name="Rusch D."/>
            <person name="Podicherti R."/>
            <person name="Tsui H.-C.T."/>
            <person name="Winkler M.E."/>
        </authorList>
    </citation>
    <scope>NUCLEOTIDE SEQUENCE</scope>
</reference>
<feature type="non-terminal residue" evidence="2">
    <location>
        <position position="132"/>
    </location>
</feature>
<dbReference type="EMBL" id="UINC01166774">
    <property type="protein sequence ID" value="SVD68910.1"/>
    <property type="molecule type" value="Genomic_DNA"/>
</dbReference>
<evidence type="ECO:0000259" key="1">
    <source>
        <dbReference type="Pfam" id="PF00155"/>
    </source>
</evidence>
<dbReference type="Pfam" id="PF00155">
    <property type="entry name" value="Aminotran_1_2"/>
    <property type="match status" value="1"/>
</dbReference>
<dbReference type="GO" id="GO:0030170">
    <property type="term" value="F:pyridoxal phosphate binding"/>
    <property type="evidence" value="ECO:0007669"/>
    <property type="project" value="InterPro"/>
</dbReference>
<sequence length="132" mass="14681">MAVSQKVRRFMEEGGWIRRVFEEGMALKAQIGAENVFDMSLGNPVMEPPQEFHDELRRLANAPLSGMHRYMPNPGYMETRQAVADALKEETGLDFSGSDVIMTCGAAAAANVVLKTILNEGDEVIILSPYFW</sequence>
<dbReference type="InterPro" id="IPR015421">
    <property type="entry name" value="PyrdxlP-dep_Trfase_major"/>
</dbReference>
<feature type="domain" description="Aminotransferase class I/classII large" evidence="1">
    <location>
        <begin position="36"/>
        <end position="131"/>
    </location>
</feature>
<proteinExistence type="predicted"/>
<dbReference type="InterPro" id="IPR015424">
    <property type="entry name" value="PyrdxlP-dep_Trfase"/>
</dbReference>
<accession>A0A382XDK9</accession>
<dbReference type="InterPro" id="IPR004839">
    <property type="entry name" value="Aminotransferase_I/II_large"/>
</dbReference>
<evidence type="ECO:0000313" key="2">
    <source>
        <dbReference type="EMBL" id="SVD68910.1"/>
    </source>
</evidence>
<dbReference type="SUPFAM" id="SSF53383">
    <property type="entry name" value="PLP-dependent transferases"/>
    <property type="match status" value="1"/>
</dbReference>
<dbReference type="Gene3D" id="3.40.640.10">
    <property type="entry name" value="Type I PLP-dependent aspartate aminotransferase-like (Major domain)"/>
    <property type="match status" value="1"/>
</dbReference>
<protein>
    <recommendedName>
        <fullName evidence="1">Aminotransferase class I/classII large domain-containing protein</fullName>
    </recommendedName>
</protein>
<name>A0A382XDK9_9ZZZZ</name>